<proteinExistence type="predicted"/>
<protein>
    <submittedName>
        <fullName evidence="2">Uncharacterized protein</fullName>
    </submittedName>
</protein>
<name>A0A9P4PKB4_9PLEO</name>
<gene>
    <name evidence="2" type="ORF">P171DRAFT_443207</name>
</gene>
<reference evidence="2" key="1">
    <citation type="journal article" date="2020" name="Stud. Mycol.">
        <title>101 Dothideomycetes genomes: a test case for predicting lifestyles and emergence of pathogens.</title>
        <authorList>
            <person name="Haridas S."/>
            <person name="Albert R."/>
            <person name="Binder M."/>
            <person name="Bloem J."/>
            <person name="Labutti K."/>
            <person name="Salamov A."/>
            <person name="Andreopoulos B."/>
            <person name="Baker S."/>
            <person name="Barry K."/>
            <person name="Bills G."/>
            <person name="Bluhm B."/>
            <person name="Cannon C."/>
            <person name="Castanera R."/>
            <person name="Culley D."/>
            <person name="Daum C."/>
            <person name="Ezra D."/>
            <person name="Gonzalez J."/>
            <person name="Henrissat B."/>
            <person name="Kuo A."/>
            <person name="Liang C."/>
            <person name="Lipzen A."/>
            <person name="Lutzoni F."/>
            <person name="Magnuson J."/>
            <person name="Mondo S."/>
            <person name="Nolan M."/>
            <person name="Ohm R."/>
            <person name="Pangilinan J."/>
            <person name="Park H.-J."/>
            <person name="Ramirez L."/>
            <person name="Alfaro M."/>
            <person name="Sun H."/>
            <person name="Tritt A."/>
            <person name="Yoshinaga Y."/>
            <person name="Zwiers L.-H."/>
            <person name="Turgeon B."/>
            <person name="Goodwin S."/>
            <person name="Spatafora J."/>
            <person name="Crous P."/>
            <person name="Grigoriev I."/>
        </authorList>
    </citation>
    <scope>NUCLEOTIDE SEQUENCE</scope>
    <source>
        <strain evidence="2">CBS 690.94</strain>
    </source>
</reference>
<evidence type="ECO:0000313" key="3">
    <source>
        <dbReference type="Proteomes" id="UP000799764"/>
    </source>
</evidence>
<evidence type="ECO:0000256" key="1">
    <source>
        <dbReference type="SAM" id="SignalP"/>
    </source>
</evidence>
<evidence type="ECO:0000313" key="2">
    <source>
        <dbReference type="EMBL" id="KAF2445562.1"/>
    </source>
</evidence>
<dbReference type="EMBL" id="MU001499">
    <property type="protein sequence ID" value="KAF2445562.1"/>
    <property type="molecule type" value="Genomic_DNA"/>
</dbReference>
<organism evidence="2 3">
    <name type="scientific">Karstenula rhodostoma CBS 690.94</name>
    <dbReference type="NCBI Taxonomy" id="1392251"/>
    <lineage>
        <taxon>Eukaryota</taxon>
        <taxon>Fungi</taxon>
        <taxon>Dikarya</taxon>
        <taxon>Ascomycota</taxon>
        <taxon>Pezizomycotina</taxon>
        <taxon>Dothideomycetes</taxon>
        <taxon>Pleosporomycetidae</taxon>
        <taxon>Pleosporales</taxon>
        <taxon>Massarineae</taxon>
        <taxon>Didymosphaeriaceae</taxon>
        <taxon>Karstenula</taxon>
    </lineage>
</organism>
<keyword evidence="1" id="KW-0732">Signal</keyword>
<dbReference type="Proteomes" id="UP000799764">
    <property type="component" value="Unassembled WGS sequence"/>
</dbReference>
<accession>A0A9P4PKB4</accession>
<dbReference type="OrthoDB" id="10537125at2759"/>
<comment type="caution">
    <text evidence="2">The sequence shown here is derived from an EMBL/GenBank/DDBJ whole genome shotgun (WGS) entry which is preliminary data.</text>
</comment>
<feature type="signal peptide" evidence="1">
    <location>
        <begin position="1"/>
        <end position="22"/>
    </location>
</feature>
<dbReference type="AlphaFoldDB" id="A0A9P4PKB4"/>
<keyword evidence="3" id="KW-1185">Reference proteome</keyword>
<feature type="chain" id="PRO_5040118365" evidence="1">
    <location>
        <begin position="23"/>
        <end position="244"/>
    </location>
</feature>
<sequence>MPRQSHALSLSLSLSLSPSLSCTNPDRSARITPDRHAAASPGYLIDLPHRHHDDHSIRPRIETHRAAPLPLWKSTSGQFHRTITEDGKHVEQSANRHGIFVARPLLDSPLASWFPDDDTWAEGVSAPAGFFASSVSIRECWHLPFVIVAMDALISFLCSCRTSHLSIGFVSGDSCEALSSLIRDSPFLFLSQTLWIPFAWPNGTASAMPPCCGVQGSRPGPSLLHRGSRRIMARNFNRPALTPP</sequence>